<sequence length="572" mass="63199">MKATIKDGIVYSPHPKVDIPLFSVYTAMKGFLLASPERVALMDEKMRLTRGEFFSLLRSFAAGFQAHGVGLGDRVCVHLDNSVENMVALFSITFTGASVLLSNPILNENELLFQVDHADATHILTSPQYAKKVAAVQEKTKAKGLFVIGDCVPGFVSVSGFAELNEDLFKEVDIEDPKETTVAVFYSSGTTGHAKGMEISHYSLVANLHTAKALVSYDPDDVLLAWYPITYASGFLFTPVAASTGATCVIVHPGLTFEQFVYYINKYNVTILASVPTRLHFYLADMIRTGTKLPSIKTINMGGTVLTETFARKILAAFGGVRSLRNHYGMSESCGALCSPPKGEISSENVGFPAPMVELKFLDLDTGNKVGPRQYGELYFRTPSVMKGYYKNPELVKEFMDDEGWCRSGDIMYYDEDGRVYFVDRLKDMIKCLDQQVSSLELECLLQNHPSVADAAVVGVPKTKYGDAPAAFVVLRCGLSPSPELAAELREHVAGKTEKFKHLYGGVVFVDRLPRNTNGKVIKRQLKLMYEKSKVMVARKSDRLESSFCAYRDASVTTVVPVPLRRFIESRC</sequence>
<proteinExistence type="predicted"/>
<reference evidence="1" key="1">
    <citation type="submission" date="2020-05" db="EMBL/GenBank/DDBJ databases">
        <title>Large-scale comparative analyses of tick genomes elucidate their genetic diversity and vector capacities.</title>
        <authorList>
            <person name="Jia N."/>
            <person name="Wang J."/>
            <person name="Shi W."/>
            <person name="Du L."/>
            <person name="Sun Y."/>
            <person name="Zhan W."/>
            <person name="Jiang J."/>
            <person name="Wang Q."/>
            <person name="Zhang B."/>
            <person name="Ji P."/>
            <person name="Sakyi L.B."/>
            <person name="Cui X."/>
            <person name="Yuan T."/>
            <person name="Jiang B."/>
            <person name="Yang W."/>
            <person name="Lam T.T.-Y."/>
            <person name="Chang Q."/>
            <person name="Ding S."/>
            <person name="Wang X."/>
            <person name="Zhu J."/>
            <person name="Ruan X."/>
            <person name="Zhao L."/>
            <person name="Wei J."/>
            <person name="Que T."/>
            <person name="Du C."/>
            <person name="Cheng J."/>
            <person name="Dai P."/>
            <person name="Han X."/>
            <person name="Huang E."/>
            <person name="Gao Y."/>
            <person name="Liu J."/>
            <person name="Shao H."/>
            <person name="Ye R."/>
            <person name="Li L."/>
            <person name="Wei W."/>
            <person name="Wang X."/>
            <person name="Wang C."/>
            <person name="Yang T."/>
            <person name="Huo Q."/>
            <person name="Li W."/>
            <person name="Guo W."/>
            <person name="Chen H."/>
            <person name="Zhou L."/>
            <person name="Ni X."/>
            <person name="Tian J."/>
            <person name="Zhou Y."/>
            <person name="Sheng Y."/>
            <person name="Liu T."/>
            <person name="Pan Y."/>
            <person name="Xia L."/>
            <person name="Li J."/>
            <person name="Zhao F."/>
            <person name="Cao W."/>
        </authorList>
    </citation>
    <scope>NUCLEOTIDE SEQUENCE</scope>
    <source>
        <strain evidence="1">Hyas-2018</strain>
    </source>
</reference>
<keyword evidence="2" id="KW-1185">Reference proteome</keyword>
<organism evidence="1 2">
    <name type="scientific">Hyalomma asiaticum</name>
    <name type="common">Tick</name>
    <dbReference type="NCBI Taxonomy" id="266040"/>
    <lineage>
        <taxon>Eukaryota</taxon>
        <taxon>Metazoa</taxon>
        <taxon>Ecdysozoa</taxon>
        <taxon>Arthropoda</taxon>
        <taxon>Chelicerata</taxon>
        <taxon>Arachnida</taxon>
        <taxon>Acari</taxon>
        <taxon>Parasitiformes</taxon>
        <taxon>Ixodida</taxon>
        <taxon>Ixodoidea</taxon>
        <taxon>Ixodidae</taxon>
        <taxon>Hyalomminae</taxon>
        <taxon>Hyalomma</taxon>
    </lineage>
</organism>
<name>A0ACB7RU02_HYAAI</name>
<comment type="caution">
    <text evidence="1">The sequence shown here is derived from an EMBL/GenBank/DDBJ whole genome shotgun (WGS) entry which is preliminary data.</text>
</comment>
<protein>
    <submittedName>
        <fullName evidence="1">Uncharacterized protein</fullName>
    </submittedName>
</protein>
<evidence type="ECO:0000313" key="1">
    <source>
        <dbReference type="EMBL" id="KAH6925286.1"/>
    </source>
</evidence>
<accession>A0ACB7RU02</accession>
<dbReference type="EMBL" id="CM023487">
    <property type="protein sequence ID" value="KAH6925286.1"/>
    <property type="molecule type" value="Genomic_DNA"/>
</dbReference>
<gene>
    <name evidence="1" type="ORF">HPB50_003301</name>
</gene>
<evidence type="ECO:0000313" key="2">
    <source>
        <dbReference type="Proteomes" id="UP000821845"/>
    </source>
</evidence>
<dbReference type="Proteomes" id="UP000821845">
    <property type="component" value="Chromosome 7"/>
</dbReference>